<feature type="transmembrane region" description="Helical" evidence="1">
    <location>
        <begin position="81"/>
        <end position="98"/>
    </location>
</feature>
<evidence type="ECO:0000256" key="1">
    <source>
        <dbReference type="SAM" id="Phobius"/>
    </source>
</evidence>
<dbReference type="AlphaFoldDB" id="A0A380QRH8"/>
<sequence>MKNETPRFELPEAIPLGGLSKNTTTYLIQVTEDKLLRILDKYRDKAIRSKSWELPCGIFFTLIITIFTADFKDFQYITSSSLNLIFSISAFISLVLTVKNFCANKSLPSVEDLVSEIKGENK</sequence>
<dbReference type="EMBL" id="UHJG01000001">
    <property type="protein sequence ID" value="SUQ00644.1"/>
    <property type="molecule type" value="Genomic_DNA"/>
</dbReference>
<organism evidence="2 3">
    <name type="scientific">Yersinia ruckeri</name>
    <dbReference type="NCBI Taxonomy" id="29486"/>
    <lineage>
        <taxon>Bacteria</taxon>
        <taxon>Pseudomonadati</taxon>
        <taxon>Pseudomonadota</taxon>
        <taxon>Gammaproteobacteria</taxon>
        <taxon>Enterobacterales</taxon>
        <taxon>Yersiniaceae</taxon>
        <taxon>Yersinia</taxon>
    </lineage>
</organism>
<evidence type="ECO:0000313" key="2">
    <source>
        <dbReference type="EMBL" id="SUQ00644.1"/>
    </source>
</evidence>
<name>A0A380QRH8_YERRU</name>
<proteinExistence type="predicted"/>
<evidence type="ECO:0000313" key="3">
    <source>
        <dbReference type="Proteomes" id="UP000255169"/>
    </source>
</evidence>
<dbReference type="Proteomes" id="UP000255169">
    <property type="component" value="Unassembled WGS sequence"/>
</dbReference>
<keyword evidence="1" id="KW-0812">Transmembrane</keyword>
<keyword evidence="3" id="KW-1185">Reference proteome</keyword>
<feature type="transmembrane region" description="Helical" evidence="1">
    <location>
        <begin position="51"/>
        <end position="69"/>
    </location>
</feature>
<dbReference type="RefSeq" id="WP_038251095.1">
    <property type="nucleotide sequence ID" value="NZ_CCYO01000011.1"/>
</dbReference>
<protein>
    <submittedName>
        <fullName evidence="2">Uncharacterized protein</fullName>
    </submittedName>
</protein>
<keyword evidence="1" id="KW-0472">Membrane</keyword>
<reference evidence="2 3" key="1">
    <citation type="submission" date="2018-06" db="EMBL/GenBank/DDBJ databases">
        <authorList>
            <consortium name="Pathogen Informatics"/>
            <person name="Doyle S."/>
        </authorList>
    </citation>
    <scope>NUCLEOTIDE SEQUENCE [LARGE SCALE GENOMIC DNA]</scope>
    <source>
        <strain evidence="2 3">NCTC10476</strain>
    </source>
</reference>
<dbReference type="GeneID" id="66877940"/>
<keyword evidence="1" id="KW-1133">Transmembrane helix</keyword>
<accession>A0A380QRH8</accession>
<gene>
    <name evidence="2" type="ORF">NCTC10476_01946</name>
</gene>